<gene>
    <name evidence="17" type="ORF">NEMVEDRAFT_v1g130991</name>
</gene>
<evidence type="ECO:0000256" key="4">
    <source>
        <dbReference type="ARBA" id="ARBA00012214"/>
    </source>
</evidence>
<keyword evidence="6 13" id="KW-0436">Ligase</keyword>
<evidence type="ECO:0000256" key="13">
    <source>
        <dbReference type="PIRNR" id="PIRNR001558"/>
    </source>
</evidence>
<evidence type="ECO:0000256" key="11">
    <source>
        <dbReference type="ARBA" id="ARBA00022842"/>
    </source>
</evidence>
<dbReference type="UniPathway" id="UPA00142">
    <property type="reaction ID" value="UER00210"/>
</dbReference>
<feature type="domain" description="Glutathione synthase substrate-binding" evidence="16">
    <location>
        <begin position="211"/>
        <end position="312"/>
    </location>
</feature>
<dbReference type="SUPFAM" id="SSF56059">
    <property type="entry name" value="Glutathione synthetase ATP-binding domain-like"/>
    <property type="match status" value="1"/>
</dbReference>
<dbReference type="NCBIfam" id="TIGR01986">
    <property type="entry name" value="glut_syn_euk"/>
    <property type="match status" value="1"/>
</dbReference>
<comment type="similarity">
    <text evidence="2 13">Belongs to the eukaryotic GSH synthase family.</text>
</comment>
<dbReference type="EMBL" id="DS469794">
    <property type="protein sequence ID" value="EDO33034.1"/>
    <property type="molecule type" value="Genomic_DNA"/>
</dbReference>
<dbReference type="InterPro" id="IPR014049">
    <property type="entry name" value="Glutathione_synthase_N_euk"/>
</dbReference>
<evidence type="ECO:0000256" key="14">
    <source>
        <dbReference type="PIRSR" id="PIRSR001558-1"/>
    </source>
</evidence>
<keyword evidence="11 13" id="KW-0460">Magnesium</keyword>
<dbReference type="PANTHER" id="PTHR11130">
    <property type="entry name" value="GLUTATHIONE SYNTHETASE"/>
    <property type="match status" value="1"/>
</dbReference>
<evidence type="ECO:0000256" key="3">
    <source>
        <dbReference type="ARBA" id="ARBA00011738"/>
    </source>
</evidence>
<keyword evidence="10 13" id="KW-0067">ATP-binding</keyword>
<evidence type="ECO:0000256" key="15">
    <source>
        <dbReference type="PIRSR" id="PIRSR001558-2"/>
    </source>
</evidence>
<dbReference type="EC" id="6.3.2.3" evidence="4 13"/>
<dbReference type="HOGENOM" id="CLU_025152_2_0_1"/>
<comment type="pathway">
    <text evidence="1 13">Sulfur metabolism; glutathione biosynthesis; glutathione from L-cysteine and L-glutamate: step 2/2.</text>
</comment>
<dbReference type="GO" id="GO:0005524">
    <property type="term" value="F:ATP binding"/>
    <property type="evidence" value="ECO:0007669"/>
    <property type="project" value="UniProtKB-UniRule"/>
</dbReference>
<evidence type="ECO:0000256" key="10">
    <source>
        <dbReference type="ARBA" id="ARBA00022840"/>
    </source>
</evidence>
<feature type="binding site" evidence="15">
    <location>
        <position position="151"/>
    </location>
    <ligand>
        <name>Mg(2+)</name>
        <dbReference type="ChEBI" id="CHEBI:18420"/>
    </ligand>
</feature>
<keyword evidence="9 13" id="KW-0547">Nucleotide-binding</keyword>
<evidence type="ECO:0000256" key="7">
    <source>
        <dbReference type="ARBA" id="ARBA00022684"/>
    </source>
</evidence>
<comment type="cofactor">
    <cofactor evidence="13 15">
        <name>Mg(2+)</name>
        <dbReference type="ChEBI" id="CHEBI:18420"/>
    </cofactor>
    <text evidence="13 15">Binds 1 Mg(2+) ion per subunit.</text>
</comment>
<dbReference type="Pfam" id="PF03917">
    <property type="entry name" value="GSH_synth_ATP"/>
    <property type="match status" value="1"/>
</dbReference>
<accession>A7STC4</accession>
<dbReference type="Gene3D" id="3.30.1490.80">
    <property type="match status" value="1"/>
</dbReference>
<dbReference type="GO" id="GO:0005829">
    <property type="term" value="C:cytosol"/>
    <property type="evidence" value="ECO:0000318"/>
    <property type="project" value="GO_Central"/>
</dbReference>
<dbReference type="Gene3D" id="3.40.50.1760">
    <property type="entry name" value="Glutathione synthase, substrate-binding domain superfamily, eukaryotic"/>
    <property type="match status" value="1"/>
</dbReference>
<feature type="binding site" evidence="15">
    <location>
        <position position="149"/>
    </location>
    <ligand>
        <name>Mg(2+)</name>
        <dbReference type="ChEBI" id="CHEBI:18420"/>
    </ligand>
</feature>
<dbReference type="STRING" id="45351.A7STC4"/>
<dbReference type="PANTHER" id="PTHR11130:SF0">
    <property type="entry name" value="GLUTATHIONE SYNTHETASE"/>
    <property type="match status" value="1"/>
</dbReference>
<dbReference type="Proteomes" id="UP000001593">
    <property type="component" value="Unassembled WGS sequence"/>
</dbReference>
<comment type="catalytic activity">
    <reaction evidence="12">
        <text>gamma-L-glutamyl-L-cysteine + glycine + ATP = glutathione + ADP + phosphate + H(+)</text>
        <dbReference type="Rhea" id="RHEA:13557"/>
        <dbReference type="ChEBI" id="CHEBI:15378"/>
        <dbReference type="ChEBI" id="CHEBI:30616"/>
        <dbReference type="ChEBI" id="CHEBI:43474"/>
        <dbReference type="ChEBI" id="CHEBI:57305"/>
        <dbReference type="ChEBI" id="CHEBI:57925"/>
        <dbReference type="ChEBI" id="CHEBI:58173"/>
        <dbReference type="ChEBI" id="CHEBI:456216"/>
        <dbReference type="EC" id="6.3.2.3"/>
    </reaction>
    <physiologicalReaction direction="left-to-right" evidence="12">
        <dbReference type="Rhea" id="RHEA:13558"/>
    </physiologicalReaction>
</comment>
<evidence type="ECO:0000256" key="6">
    <source>
        <dbReference type="ARBA" id="ARBA00022598"/>
    </source>
</evidence>
<dbReference type="InterPro" id="IPR004887">
    <property type="entry name" value="GSH_synth_subst-bd"/>
</dbReference>
<dbReference type="AlphaFoldDB" id="A7STC4"/>
<evidence type="ECO:0000313" key="17">
    <source>
        <dbReference type="EMBL" id="EDO33034.1"/>
    </source>
</evidence>
<dbReference type="Pfam" id="PF03199">
    <property type="entry name" value="GSH_synthase"/>
    <property type="match status" value="1"/>
</dbReference>
<dbReference type="eggNOG" id="KOG0021">
    <property type="taxonomic scope" value="Eukaryota"/>
</dbReference>
<dbReference type="SUPFAM" id="SSF52440">
    <property type="entry name" value="PreATP-grasp domain"/>
    <property type="match status" value="1"/>
</dbReference>
<comment type="subunit">
    <text evidence="3">Homodimer.</text>
</comment>
<reference evidence="17 18" key="1">
    <citation type="journal article" date="2007" name="Science">
        <title>Sea anemone genome reveals ancestral eumetazoan gene repertoire and genomic organization.</title>
        <authorList>
            <person name="Putnam N.H."/>
            <person name="Srivastava M."/>
            <person name="Hellsten U."/>
            <person name="Dirks B."/>
            <person name="Chapman J."/>
            <person name="Salamov A."/>
            <person name="Terry A."/>
            <person name="Shapiro H."/>
            <person name="Lindquist E."/>
            <person name="Kapitonov V.V."/>
            <person name="Jurka J."/>
            <person name="Genikhovich G."/>
            <person name="Grigoriev I.V."/>
            <person name="Lucas S.M."/>
            <person name="Steele R.E."/>
            <person name="Finnerty J.R."/>
            <person name="Technau U."/>
            <person name="Martindale M.Q."/>
            <person name="Rokhsar D.S."/>
        </authorList>
    </citation>
    <scope>NUCLEOTIDE SEQUENCE [LARGE SCALE GENOMIC DNA]</scope>
    <source>
        <strain evidence="18">CH2 X CH6</strain>
    </source>
</reference>
<feature type="binding site" evidence="14">
    <location>
        <position position="315"/>
    </location>
    <ligand>
        <name>ATP</name>
        <dbReference type="ChEBI" id="CHEBI:30616"/>
    </ligand>
</feature>
<name>A7STC4_NEMVE</name>
<dbReference type="OMA" id="CPPISYH"/>
<evidence type="ECO:0000256" key="8">
    <source>
        <dbReference type="ARBA" id="ARBA00022723"/>
    </source>
</evidence>
<proteinExistence type="inferred from homology"/>
<keyword evidence="18" id="KW-1185">Reference proteome</keyword>
<evidence type="ECO:0000256" key="12">
    <source>
        <dbReference type="ARBA" id="ARBA00048871"/>
    </source>
</evidence>
<sequence>MDTNAFFNLNNLTTDDVQNLAGSAADFLMGNGVLYRSKSSADQVEHAPFMLFPTPYPRKLFDQAKAVQKDFNELVHKVSLDHEFLKESLQSTMAVDKFMGRIYEMYEQIRKEGIAQPISLSLLRSDYMIDSDKPTFNGDVNDLKIKQVEINTIASSFGCLGSKLPGMGSYVLGLQGKDIPVGSRQLPYNRALEGMAEGLAQAWEFYGSNKAVVVMVVTDDERNAFDQKFLEFHLHQRKPRIPLFRRSLSAILKNGELREDKKLILEGHEVAVVYFRAGYSPSCYNSEDAWTSRLMIERSKAIKCPTMATQLVGTKKVQQVLAEPGVLERFVSDQDALRRIRATFTGLYTLDEVSQSAIMLSS</sequence>
<dbReference type="GO" id="GO:0004363">
    <property type="term" value="F:glutathione synthase activity"/>
    <property type="evidence" value="ECO:0000318"/>
    <property type="project" value="GO_Central"/>
</dbReference>
<organism evidence="17 18">
    <name type="scientific">Nematostella vectensis</name>
    <name type="common">Starlet sea anemone</name>
    <dbReference type="NCBI Taxonomy" id="45351"/>
    <lineage>
        <taxon>Eukaryota</taxon>
        <taxon>Metazoa</taxon>
        <taxon>Cnidaria</taxon>
        <taxon>Anthozoa</taxon>
        <taxon>Hexacorallia</taxon>
        <taxon>Actiniaria</taxon>
        <taxon>Edwardsiidae</taxon>
        <taxon>Nematostella</taxon>
    </lineage>
</organism>
<dbReference type="KEGG" id="nve:5504198"/>
<evidence type="ECO:0000256" key="2">
    <source>
        <dbReference type="ARBA" id="ARBA00010385"/>
    </source>
</evidence>
<evidence type="ECO:0000256" key="1">
    <source>
        <dbReference type="ARBA" id="ARBA00004965"/>
    </source>
</evidence>
<dbReference type="FunFam" id="3.40.50.1760:FF:000001">
    <property type="entry name" value="Glutathione synthetase"/>
    <property type="match status" value="1"/>
</dbReference>
<keyword evidence="8 13" id="KW-0479">Metal-binding</keyword>
<dbReference type="PIRSF" id="PIRSF001558">
    <property type="entry name" value="GSHase"/>
    <property type="match status" value="1"/>
</dbReference>
<evidence type="ECO:0000313" key="18">
    <source>
        <dbReference type="Proteomes" id="UP000001593"/>
    </source>
</evidence>
<dbReference type="InParanoid" id="A7STC4"/>
<dbReference type="InterPro" id="IPR016185">
    <property type="entry name" value="PreATP-grasp_dom_sf"/>
</dbReference>
<evidence type="ECO:0000256" key="5">
    <source>
        <dbReference type="ARBA" id="ARBA00020821"/>
    </source>
</evidence>
<dbReference type="GO" id="GO:0043295">
    <property type="term" value="F:glutathione binding"/>
    <property type="evidence" value="ECO:0000318"/>
    <property type="project" value="GO_Central"/>
</dbReference>
<dbReference type="PhylomeDB" id="A7STC4"/>
<feature type="binding site" evidence="14">
    <location>
        <position position="124"/>
    </location>
    <ligand>
        <name>substrate</name>
    </ligand>
</feature>
<evidence type="ECO:0000259" key="16">
    <source>
        <dbReference type="Pfam" id="PF03199"/>
    </source>
</evidence>
<feature type="binding site" evidence="14">
    <location>
        <position position="227"/>
    </location>
    <ligand>
        <name>substrate</name>
    </ligand>
</feature>
<evidence type="ECO:0000256" key="9">
    <source>
        <dbReference type="ARBA" id="ARBA00022741"/>
    </source>
</evidence>
<dbReference type="InterPro" id="IPR005615">
    <property type="entry name" value="Glutathione_synthase"/>
</dbReference>
<dbReference type="GO" id="GO:0000287">
    <property type="term" value="F:magnesium ion binding"/>
    <property type="evidence" value="ECO:0007669"/>
    <property type="project" value="UniProtKB-UniRule"/>
</dbReference>
<dbReference type="Gene3D" id="3.30.470.20">
    <property type="entry name" value="ATP-grasp fold, B domain"/>
    <property type="match status" value="1"/>
</dbReference>
<dbReference type="InterPro" id="IPR037013">
    <property type="entry name" value="GSH-S_sub-bd_sf"/>
</dbReference>
<feature type="binding site" evidence="14">
    <location>
        <position position="149"/>
    </location>
    <ligand>
        <name>ATP</name>
        <dbReference type="ChEBI" id="CHEBI:30616"/>
    </ligand>
</feature>
<protein>
    <recommendedName>
        <fullName evidence="5 13">Glutathione synthetase</fullName>
        <shortName evidence="13">GSH-S</shortName>
        <ecNumber evidence="4 13">6.3.2.3</ecNumber>
    </recommendedName>
</protein>
<keyword evidence="7 13" id="KW-0317">Glutathione biosynthesis</keyword>